<sequence>MKDKFPRVGSINRSRKAGDNEEASTRFVPRIHLRFLLEEVSMNNGDETVQGPADSTLWKPHIGVLELQILSATGLLPVQRRETGEERDLMHFVLQSMGKNGAELALVVKNNIHRGYSGSFIGKYGLCEPQDHDEHGQQVDYPGYDIIGTEDEKRRTTIGLEGGRRHASERNSRLAEASPFSIIPSRFAHTPRLIIPTIFLYIAVVGFVNYRYRPRHPPRVDAGLSHADSIYPDELDEEFDEFPTARPNHIVAMRYDRLRYIAKKLHCGWRSGITTKHW</sequence>
<dbReference type="EMBL" id="JASCZI010274191">
    <property type="protein sequence ID" value="MED6225760.1"/>
    <property type="molecule type" value="Genomic_DNA"/>
</dbReference>
<evidence type="ECO:0000259" key="4">
    <source>
        <dbReference type="Pfam" id="PF08372"/>
    </source>
</evidence>
<dbReference type="Proteomes" id="UP001341840">
    <property type="component" value="Unassembled WGS sequence"/>
</dbReference>
<evidence type="ECO:0000256" key="1">
    <source>
        <dbReference type="ARBA" id="ARBA00022737"/>
    </source>
</evidence>
<evidence type="ECO:0000313" key="5">
    <source>
        <dbReference type="EMBL" id="MED6225760.1"/>
    </source>
</evidence>
<name>A0ABU6ZV76_9FABA</name>
<feature type="region of interest" description="Disordered" evidence="2">
    <location>
        <begin position="1"/>
        <end position="23"/>
    </location>
</feature>
<dbReference type="PANTHER" id="PTHR31425:SF50">
    <property type="entry name" value="FT-INTERACTING PROTEIN 3-RELATED"/>
    <property type="match status" value="1"/>
</dbReference>
<dbReference type="InterPro" id="IPR013583">
    <property type="entry name" value="MCTP_C"/>
</dbReference>
<dbReference type="Pfam" id="PF08372">
    <property type="entry name" value="PRT_C"/>
    <property type="match status" value="1"/>
</dbReference>
<feature type="transmembrane region" description="Helical" evidence="3">
    <location>
        <begin position="193"/>
        <end position="210"/>
    </location>
</feature>
<dbReference type="InterPro" id="IPR047259">
    <property type="entry name" value="QUIRKY-like"/>
</dbReference>
<keyword evidence="3" id="KW-1133">Transmembrane helix</keyword>
<gene>
    <name evidence="5" type="ORF">PIB30_096841</name>
</gene>
<keyword evidence="3" id="KW-0812">Transmembrane</keyword>
<reference evidence="5 6" key="1">
    <citation type="journal article" date="2023" name="Plants (Basel)">
        <title>Bridging the Gap: Combining Genomics and Transcriptomics Approaches to Understand Stylosanthes scabra, an Orphan Legume from the Brazilian Caatinga.</title>
        <authorList>
            <person name="Ferreira-Neto J.R.C."/>
            <person name="da Silva M.D."/>
            <person name="Binneck E."/>
            <person name="de Melo N.F."/>
            <person name="da Silva R.H."/>
            <person name="de Melo A.L.T.M."/>
            <person name="Pandolfi V."/>
            <person name="Bustamante F.O."/>
            <person name="Brasileiro-Vidal A.C."/>
            <person name="Benko-Iseppon A.M."/>
        </authorList>
    </citation>
    <scope>NUCLEOTIDE SEQUENCE [LARGE SCALE GENOMIC DNA]</scope>
    <source>
        <tissue evidence="5">Leaves</tissue>
    </source>
</reference>
<evidence type="ECO:0000313" key="6">
    <source>
        <dbReference type="Proteomes" id="UP001341840"/>
    </source>
</evidence>
<keyword evidence="3" id="KW-0472">Membrane</keyword>
<accession>A0ABU6ZV76</accession>
<protein>
    <recommendedName>
        <fullName evidence="4">Multiple C2 domain-containing protein</fullName>
    </recommendedName>
</protein>
<evidence type="ECO:0000256" key="3">
    <source>
        <dbReference type="SAM" id="Phobius"/>
    </source>
</evidence>
<comment type="caution">
    <text evidence="5">The sequence shown here is derived from an EMBL/GenBank/DDBJ whole genome shotgun (WGS) entry which is preliminary data.</text>
</comment>
<dbReference type="PANTHER" id="PTHR31425">
    <property type="entry name" value="PHOSPHORIBOSYLANTHRANILATE TRANSFERASE ISOFORM 1"/>
    <property type="match status" value="1"/>
</dbReference>
<feature type="domain" description="Multiple C2" evidence="4">
    <location>
        <begin position="195"/>
        <end position="265"/>
    </location>
</feature>
<evidence type="ECO:0000256" key="2">
    <source>
        <dbReference type="SAM" id="MobiDB-lite"/>
    </source>
</evidence>
<keyword evidence="1" id="KW-0677">Repeat</keyword>
<proteinExistence type="predicted"/>
<keyword evidence="6" id="KW-1185">Reference proteome</keyword>
<organism evidence="5 6">
    <name type="scientific">Stylosanthes scabra</name>
    <dbReference type="NCBI Taxonomy" id="79078"/>
    <lineage>
        <taxon>Eukaryota</taxon>
        <taxon>Viridiplantae</taxon>
        <taxon>Streptophyta</taxon>
        <taxon>Embryophyta</taxon>
        <taxon>Tracheophyta</taxon>
        <taxon>Spermatophyta</taxon>
        <taxon>Magnoliopsida</taxon>
        <taxon>eudicotyledons</taxon>
        <taxon>Gunneridae</taxon>
        <taxon>Pentapetalae</taxon>
        <taxon>rosids</taxon>
        <taxon>fabids</taxon>
        <taxon>Fabales</taxon>
        <taxon>Fabaceae</taxon>
        <taxon>Papilionoideae</taxon>
        <taxon>50 kb inversion clade</taxon>
        <taxon>dalbergioids sensu lato</taxon>
        <taxon>Dalbergieae</taxon>
        <taxon>Pterocarpus clade</taxon>
        <taxon>Stylosanthes</taxon>
    </lineage>
</organism>